<protein>
    <submittedName>
        <fullName evidence="1">Unannotated protein</fullName>
    </submittedName>
</protein>
<reference evidence="1" key="1">
    <citation type="submission" date="2020-05" db="EMBL/GenBank/DDBJ databases">
        <authorList>
            <person name="Chiriac C."/>
            <person name="Salcher M."/>
            <person name="Ghai R."/>
            <person name="Kavagutti S V."/>
        </authorList>
    </citation>
    <scope>NUCLEOTIDE SEQUENCE</scope>
</reference>
<proteinExistence type="predicted"/>
<dbReference type="AlphaFoldDB" id="A0A6J6XH84"/>
<evidence type="ECO:0000313" key="1">
    <source>
        <dbReference type="EMBL" id="CAB4795789.1"/>
    </source>
</evidence>
<accession>A0A6J6XH84</accession>
<dbReference type="EMBL" id="CAFAAK010000040">
    <property type="protein sequence ID" value="CAB4795789.1"/>
    <property type="molecule type" value="Genomic_DNA"/>
</dbReference>
<gene>
    <name evidence="1" type="ORF">UFOPK3024_00302</name>
</gene>
<sequence length="120" mass="13036">MTHIGYEVATDSVQSSSFSHIDCEKQNETAAERGNVHLNSAQSLFIANCWIADDLAVTGSKVAADFANGIGQCGRHHAVSADQSHDVCCSTGANNDIIGTNNDRRSIKRIEDFNKAWRKL</sequence>
<name>A0A6J6XH84_9ZZZZ</name>
<organism evidence="1">
    <name type="scientific">freshwater metagenome</name>
    <dbReference type="NCBI Taxonomy" id="449393"/>
    <lineage>
        <taxon>unclassified sequences</taxon>
        <taxon>metagenomes</taxon>
        <taxon>ecological metagenomes</taxon>
    </lineage>
</organism>